<accession>A0A1H6W7F7</accession>
<dbReference type="EMBL" id="FNXY01000005">
    <property type="protein sequence ID" value="SEJ12908.1"/>
    <property type="molecule type" value="Genomic_DNA"/>
</dbReference>
<name>A0A1H6W7F7_9BACT</name>
<proteinExistence type="predicted"/>
<evidence type="ECO:0000313" key="2">
    <source>
        <dbReference type="Proteomes" id="UP000199532"/>
    </source>
</evidence>
<sequence>MFHEILFNYAFKHAGYKTIHRMKYFVLFFLLLSFMGFKAEGQKTKAKEIVAQALKVHTSGKIMERFEVKIVNDMPGKAPASLQQPDPMMNFLDSLMKTLPDSMRKEMADQKVKGEAELFKTIVEEYEGKKYQHFIDIPSKKVASKSIRLNRFREREDTTASLHNFEDSNNLIFACKINPVLLLQVMNQDSAQLHYTGKVLMDDQDYLVVQVKLHNKWLEVYIDARSKLVSRLVTSMKDEDPLMGQRPLHYKNVISYKNYKLQDSFLLPNRIEETDSHLPFTDNKLVTWISINKVFPASVFDPPLPYEEKISYLFYAISDNLFLMEERDDYTNSRSIISMNPDKTISIFTNLANNEIVNKKKLKAITTKFGDIEIKSVYSLSYLSGLISLSCFFSKQIQIAAPKATGIFGAVLNSGNREEDSMKIAVHEKALLKTFDQDFETQTEKVFILNPGADPEQSGIRVAYYLEKEHVVYLEGYYPHQNKNKEKWIAPGEKALLKLIENKALEVEKIIFSGSFVDNAPLFMTYADFENRVKN</sequence>
<protein>
    <submittedName>
        <fullName evidence="1">Uncharacterized protein</fullName>
    </submittedName>
</protein>
<organism evidence="1 2">
    <name type="scientific">Dyadobacter koreensis</name>
    <dbReference type="NCBI Taxonomy" id="408657"/>
    <lineage>
        <taxon>Bacteria</taxon>
        <taxon>Pseudomonadati</taxon>
        <taxon>Bacteroidota</taxon>
        <taxon>Cytophagia</taxon>
        <taxon>Cytophagales</taxon>
        <taxon>Spirosomataceae</taxon>
        <taxon>Dyadobacter</taxon>
    </lineage>
</organism>
<gene>
    <name evidence="1" type="ORF">SAMN04487995_3366</name>
</gene>
<dbReference type="Proteomes" id="UP000199532">
    <property type="component" value="Unassembled WGS sequence"/>
</dbReference>
<evidence type="ECO:0000313" key="1">
    <source>
        <dbReference type="EMBL" id="SEJ12908.1"/>
    </source>
</evidence>
<dbReference type="STRING" id="408657.SAMN04487995_3366"/>
<keyword evidence="2" id="KW-1185">Reference proteome</keyword>
<dbReference type="AlphaFoldDB" id="A0A1H6W7F7"/>
<reference evidence="1 2" key="1">
    <citation type="submission" date="2016-10" db="EMBL/GenBank/DDBJ databases">
        <authorList>
            <person name="de Groot N.N."/>
        </authorList>
    </citation>
    <scope>NUCLEOTIDE SEQUENCE [LARGE SCALE GENOMIC DNA]</scope>
    <source>
        <strain evidence="1 2">DSM 19938</strain>
    </source>
</reference>